<dbReference type="PATRIC" id="fig|84292.3.peg.699"/>
<dbReference type="Proteomes" id="UP000037737">
    <property type="component" value="Unassembled WGS sequence"/>
</dbReference>
<dbReference type="EMBL" id="LAVO01000003">
    <property type="protein sequence ID" value="KOS11611.1"/>
    <property type="molecule type" value="Genomic_DNA"/>
</dbReference>
<protein>
    <submittedName>
        <fullName evidence="1">Uncharacterized protein</fullName>
    </submittedName>
</protein>
<dbReference type="AlphaFoldDB" id="A0A0M8MQJ1"/>
<comment type="caution">
    <text evidence="1">The sequence shown here is derived from an EMBL/GenBank/DDBJ whole genome shotgun (WGS) entry which is preliminary data.</text>
</comment>
<organism evidence="1 2">
    <name type="scientific">Microbacterium aurantiacum</name>
    <dbReference type="NCBI Taxonomy" id="162393"/>
    <lineage>
        <taxon>Bacteria</taxon>
        <taxon>Bacillati</taxon>
        <taxon>Actinomycetota</taxon>
        <taxon>Actinomycetes</taxon>
        <taxon>Micrococcales</taxon>
        <taxon>Microbacteriaceae</taxon>
        <taxon>Microbacterium</taxon>
    </lineage>
</organism>
<reference evidence="1" key="1">
    <citation type="submission" date="2015-04" db="EMBL/GenBank/DDBJ databases">
        <title>Complete genome sequence of Microbacterium chocolatum SIT 101, a bacterium enantioselectively hydrolyzing mesomeric diesters.</title>
        <authorList>
            <person name="Li X."/>
            <person name="Xu Y."/>
        </authorList>
    </citation>
    <scope>NUCLEOTIDE SEQUENCE [LARGE SCALE GENOMIC DNA]</scope>
    <source>
        <strain evidence="1">SIT 101</strain>
    </source>
</reference>
<dbReference type="KEGG" id="mcw:A8L33_02835"/>
<accession>A0A0M8MQJ1</accession>
<evidence type="ECO:0000313" key="1">
    <source>
        <dbReference type="EMBL" id="KOS11611.1"/>
    </source>
</evidence>
<sequence length="203" mass="22259">MSRLDAHADTSLWVPVTGSFGFRGRRHRKAAIRMLLTQANSAMGATERPGSSVAAWAASQAAPLLMRRMAGRMLVWVWKADPELGVVIAQLQEATPQVRAARAMMPMEYDDTDDFRSPHLGTGEKLELPFGAPNPMDPERRGSPTATYTWDTGSHLVTVSAMSPDRERFGIFISSVDDLVRTLRVIDDLPAGETPGMLRIDPA</sequence>
<name>A0A0M8MQJ1_9MICO</name>
<gene>
    <name evidence="1" type="ORF">XI38_03365</name>
</gene>
<dbReference type="OrthoDB" id="5002104at2"/>
<proteinExistence type="predicted"/>
<keyword evidence="2" id="KW-1185">Reference proteome</keyword>
<evidence type="ECO:0000313" key="2">
    <source>
        <dbReference type="Proteomes" id="UP000037737"/>
    </source>
</evidence>